<protein>
    <recommendedName>
        <fullName evidence="3">Methyltransferase domain-containing protein</fullName>
    </recommendedName>
</protein>
<proteinExistence type="predicted"/>
<reference evidence="1 2" key="1">
    <citation type="submission" date="2019-07" db="EMBL/GenBank/DDBJ databases">
        <title>New species of Amycolatopsis and Streptomyces.</title>
        <authorList>
            <person name="Duangmal K."/>
            <person name="Teo W.F.A."/>
            <person name="Lipun K."/>
        </authorList>
    </citation>
    <scope>NUCLEOTIDE SEQUENCE [LARGE SCALE GENOMIC DNA]</scope>
    <source>
        <strain evidence="1 2">JCM 30562</strain>
    </source>
</reference>
<dbReference type="EMBL" id="VJZA01000138">
    <property type="protein sequence ID" value="TVT14344.1"/>
    <property type="molecule type" value="Genomic_DNA"/>
</dbReference>
<dbReference type="RefSeq" id="WP_144645779.1">
    <property type="nucleotide sequence ID" value="NZ_BNAX01000046.1"/>
</dbReference>
<evidence type="ECO:0000313" key="1">
    <source>
        <dbReference type="EMBL" id="TVT14344.1"/>
    </source>
</evidence>
<dbReference type="OrthoDB" id="3205990at2"/>
<dbReference type="SUPFAM" id="SSF53335">
    <property type="entry name" value="S-adenosyl-L-methionine-dependent methyltransferases"/>
    <property type="match status" value="1"/>
</dbReference>
<evidence type="ECO:0000313" key="2">
    <source>
        <dbReference type="Proteomes" id="UP000318578"/>
    </source>
</evidence>
<keyword evidence="2" id="KW-1185">Reference proteome</keyword>
<organism evidence="1 2">
    <name type="scientific">Amycolatopsis acidiphila</name>
    <dbReference type="NCBI Taxonomy" id="715473"/>
    <lineage>
        <taxon>Bacteria</taxon>
        <taxon>Bacillati</taxon>
        <taxon>Actinomycetota</taxon>
        <taxon>Actinomycetes</taxon>
        <taxon>Pseudonocardiales</taxon>
        <taxon>Pseudonocardiaceae</taxon>
        <taxon>Amycolatopsis</taxon>
    </lineage>
</organism>
<name>A0A557ZQP1_9PSEU</name>
<dbReference type="Proteomes" id="UP000318578">
    <property type="component" value="Unassembled WGS sequence"/>
</dbReference>
<dbReference type="AlphaFoldDB" id="A0A557ZQP1"/>
<accession>A0A557ZQP1</accession>
<evidence type="ECO:0008006" key="3">
    <source>
        <dbReference type="Google" id="ProtNLM"/>
    </source>
</evidence>
<comment type="caution">
    <text evidence="1">The sequence shown here is derived from an EMBL/GenBank/DDBJ whole genome shotgun (WGS) entry which is preliminary data.</text>
</comment>
<sequence length="332" mass="36491">MTSTVPRQPVKLGDLIEGQTAAHLAVAADDLGWWQQQLYRGEDIVPTTGLQRALSKALERLGWLEPGTEGYRLTGEGYEIAYNRGFVRVATRGWTPTFQQVGVAATTGDMIPARTDPHAVARGCTDIARRHPETLQAIAVRIAGDVHPGSTVDLGCADGGRLQIIGEFGLSEKLVGIDIEAGVIEAAQQRLAGLGFADRVRLRVGSVQPGEGLPAWLDDGIRRDVTTATSFNLMHQLATESGGIDKVLGAWQEWFPSLRRLVIGDVVLSDGARWHDQPWFAPTFEIYHELTGVRVWRHEEYLDAFASLGYKVVQCFDKDHEIMVTWIAERAA</sequence>
<dbReference type="Gene3D" id="3.40.50.150">
    <property type="entry name" value="Vaccinia Virus protein VP39"/>
    <property type="match status" value="1"/>
</dbReference>
<dbReference type="CDD" id="cd02440">
    <property type="entry name" value="AdoMet_MTases"/>
    <property type="match status" value="1"/>
</dbReference>
<gene>
    <name evidence="1" type="ORF">FNH06_37880</name>
</gene>
<dbReference type="InterPro" id="IPR029063">
    <property type="entry name" value="SAM-dependent_MTases_sf"/>
</dbReference>